<accession>A0ACC2XWM5</accession>
<comment type="caution">
    <text evidence="1">The sequence shown here is derived from an EMBL/GenBank/DDBJ whole genome shotgun (WGS) entry which is preliminary data.</text>
</comment>
<evidence type="ECO:0000313" key="2">
    <source>
        <dbReference type="Proteomes" id="UP001234202"/>
    </source>
</evidence>
<reference evidence="1" key="1">
    <citation type="submission" date="2023-04" db="EMBL/GenBank/DDBJ databases">
        <title>Draft Genome sequencing of Naganishia species isolated from polar environments using Oxford Nanopore Technology.</title>
        <authorList>
            <person name="Leo P."/>
            <person name="Venkateswaran K."/>
        </authorList>
    </citation>
    <scope>NUCLEOTIDE SEQUENCE</scope>
    <source>
        <strain evidence="1">DBVPG 5303</strain>
    </source>
</reference>
<gene>
    <name evidence="1" type="primary">NUO51</name>
    <name evidence="1" type="ORF">QFC24_000349</name>
</gene>
<protein>
    <submittedName>
        <fullName evidence="1">NADH-ubiquinone oxidoreductase 51 kDa subunit, mitochondrial</fullName>
    </submittedName>
</protein>
<sequence>MLKHATSKILACEYTRNIYRRLLYSPLYLNAASGANTTAAAATSATRRSLATVADPPVRRYGGLKDQDRIFTNLFCRGDHGLKGAQSRGDWHKTKEILLKGDSWIIQQVKDSGLRGRGGAGFPSGLKWSFMNKPGWEKDKRPRYLVVNADEGEPGTCKDREIMRGDPHKLVEGCLVAGRAMNATAAYIYIRGEFYQEASHVQQAISEAYAAGLIGKNACGSGYDFDVYLHRGAGAYICGEETALIESIEGKQGKPRLKPPFPADVGLFGCPSTVANVETVAVAPTIARRGGSWFASFGRERNHGTKLFCVSGHVNNPAVFEEEMSMPLQEMLERHCGGIRGGWENLKGIIPGGCSVPVIKRDVCEKVLMDYDSLKDHGTSLGTGAIIVMDQSVDMIRAIARFSDFYKHESCGQCTPCREGTTWVTNMMKRMQEGRAQEREIDMLQELTKQIEGHTICALGDAAAWPVQGLIKNFRPEMEARIAAFREKNGDVLFGGKLVKDVDMRYALPDNLGGDARRPALDAIQAPQ</sequence>
<proteinExistence type="predicted"/>
<keyword evidence="2" id="KW-1185">Reference proteome</keyword>
<organism evidence="1 2">
    <name type="scientific">Naganishia onofrii</name>
    <dbReference type="NCBI Taxonomy" id="1851511"/>
    <lineage>
        <taxon>Eukaryota</taxon>
        <taxon>Fungi</taxon>
        <taxon>Dikarya</taxon>
        <taxon>Basidiomycota</taxon>
        <taxon>Agaricomycotina</taxon>
        <taxon>Tremellomycetes</taxon>
        <taxon>Filobasidiales</taxon>
        <taxon>Filobasidiaceae</taxon>
        <taxon>Naganishia</taxon>
    </lineage>
</organism>
<name>A0ACC2XWM5_9TREE</name>
<dbReference type="Proteomes" id="UP001234202">
    <property type="component" value="Unassembled WGS sequence"/>
</dbReference>
<dbReference type="EMBL" id="JASBWV010000001">
    <property type="protein sequence ID" value="KAJ9128058.1"/>
    <property type="molecule type" value="Genomic_DNA"/>
</dbReference>
<evidence type="ECO:0000313" key="1">
    <source>
        <dbReference type="EMBL" id="KAJ9128058.1"/>
    </source>
</evidence>